<dbReference type="VEuPathDB" id="FungiDB:LEMA_P073350.1"/>
<organism evidence="2">
    <name type="scientific">Leptosphaeria maculans (strain JN3 / isolate v23.1.3 / race Av1-4-5-6-7-8)</name>
    <name type="common">Blackleg fungus</name>
    <name type="synonym">Phoma lingam</name>
    <dbReference type="NCBI Taxonomy" id="985895"/>
    <lineage>
        <taxon>Eukaryota</taxon>
        <taxon>Fungi</taxon>
        <taxon>Dikarya</taxon>
        <taxon>Ascomycota</taxon>
        <taxon>Pezizomycotina</taxon>
        <taxon>Dothideomycetes</taxon>
        <taxon>Pleosporomycetidae</taxon>
        <taxon>Pleosporales</taxon>
        <taxon>Pleosporineae</taxon>
        <taxon>Leptosphaeriaceae</taxon>
        <taxon>Plenodomus</taxon>
        <taxon>Plenodomus lingam/Leptosphaeria maculans species complex</taxon>
    </lineage>
</organism>
<dbReference type="Proteomes" id="UP000002668">
    <property type="component" value="Genome"/>
</dbReference>
<gene>
    <name evidence="1" type="ORF">LEMA_P073350.1</name>
</gene>
<protein>
    <submittedName>
        <fullName evidence="1">Predicted protein</fullName>
    </submittedName>
</protein>
<dbReference type="AlphaFoldDB" id="E5A801"/>
<accession>E5A801</accession>
<dbReference type="EMBL" id="FP929137">
    <property type="protein sequence ID" value="CBX99746.1"/>
    <property type="molecule type" value="Genomic_DNA"/>
</dbReference>
<keyword evidence="2" id="KW-1185">Reference proteome</keyword>
<proteinExistence type="predicted"/>
<sequence>MHNEACGDIVALPTVDMLWSLAGPRPRPRPILYRHESKIYAFSGQKVQVNKRTHRVVRSSLIRYTHHPHIATPSLGPLVCAFHDHAYVRQASDRRSMKAESGQRVAANSQFIKTVDNVWCAEDCLVRSWIYSYCSYPYVVGIERDYVIFTRRAQRL</sequence>
<dbReference type="InParanoid" id="E5A801"/>
<evidence type="ECO:0000313" key="2">
    <source>
        <dbReference type="Proteomes" id="UP000002668"/>
    </source>
</evidence>
<evidence type="ECO:0000313" key="1">
    <source>
        <dbReference type="EMBL" id="CBX99746.1"/>
    </source>
</evidence>
<reference evidence="2" key="1">
    <citation type="journal article" date="2011" name="Nat. Commun.">
        <title>Effector diversification within compartments of the Leptosphaeria maculans genome affected by Repeat-Induced Point mutations.</title>
        <authorList>
            <person name="Rouxel T."/>
            <person name="Grandaubert J."/>
            <person name="Hane J.K."/>
            <person name="Hoede C."/>
            <person name="van de Wouw A.P."/>
            <person name="Couloux A."/>
            <person name="Dominguez V."/>
            <person name="Anthouard V."/>
            <person name="Bally P."/>
            <person name="Bourras S."/>
            <person name="Cozijnsen A.J."/>
            <person name="Ciuffetti L.M."/>
            <person name="Degrave A."/>
            <person name="Dilmaghani A."/>
            <person name="Duret L."/>
            <person name="Fudal I."/>
            <person name="Goodwin S.B."/>
            <person name="Gout L."/>
            <person name="Glaser N."/>
            <person name="Linglin J."/>
            <person name="Kema G.H.J."/>
            <person name="Lapalu N."/>
            <person name="Lawrence C.B."/>
            <person name="May K."/>
            <person name="Meyer M."/>
            <person name="Ollivier B."/>
            <person name="Poulain J."/>
            <person name="Schoch C.L."/>
            <person name="Simon A."/>
            <person name="Spatafora J.W."/>
            <person name="Stachowiak A."/>
            <person name="Turgeon B.G."/>
            <person name="Tyler B.M."/>
            <person name="Vincent D."/>
            <person name="Weissenbach J."/>
            <person name="Amselem J."/>
            <person name="Quesneville H."/>
            <person name="Oliver R.P."/>
            <person name="Wincker P."/>
            <person name="Balesdent M.-H."/>
            <person name="Howlett B.J."/>
        </authorList>
    </citation>
    <scope>NUCLEOTIDE SEQUENCE [LARGE SCALE GENOMIC DNA]</scope>
    <source>
        <strain evidence="2">JN3 / isolate v23.1.3 / race Av1-4-5-6-7-8</strain>
    </source>
</reference>
<name>E5A801_LEPMJ</name>
<dbReference type="HOGENOM" id="CLU_1686944_0_0_1"/>